<sequence>MPECLDYLDSLAVDGDEPSRAALAETEITRLTSAWRVLLDLHAPDGQGRCPHCSAWRRPHRHPCTVWTTAHQHLISADGPPAHRTGRHGCVADRSTVVVLAAS</sequence>
<dbReference type="Proteomes" id="UP001271792">
    <property type="component" value="Unassembled WGS sequence"/>
</dbReference>
<evidence type="ECO:0000313" key="2">
    <source>
        <dbReference type="Proteomes" id="UP001271792"/>
    </source>
</evidence>
<gene>
    <name evidence="1" type="ORF">SK571_30975</name>
</gene>
<evidence type="ECO:0000313" key="1">
    <source>
        <dbReference type="EMBL" id="MDX8053814.1"/>
    </source>
</evidence>
<comment type="caution">
    <text evidence="1">The sequence shown here is derived from an EMBL/GenBank/DDBJ whole genome shotgun (WGS) entry which is preliminary data.</text>
</comment>
<name>A0ABU4TZR5_9PSEU</name>
<reference evidence="1 2" key="2">
    <citation type="submission" date="2023-11" db="EMBL/GenBank/DDBJ databases">
        <authorList>
            <person name="Lara A.C."/>
            <person name="Chronakova A."/>
        </authorList>
    </citation>
    <scope>NUCLEOTIDE SEQUENCE [LARGE SCALE GENOMIC DNA]</scope>
    <source>
        <strain evidence="1 2">BCCO 10_0798</strain>
    </source>
</reference>
<organism evidence="1 2">
    <name type="scientific">Lentzea kristufekii</name>
    <dbReference type="NCBI Taxonomy" id="3095430"/>
    <lineage>
        <taxon>Bacteria</taxon>
        <taxon>Bacillati</taxon>
        <taxon>Actinomycetota</taxon>
        <taxon>Actinomycetes</taxon>
        <taxon>Pseudonocardiales</taxon>
        <taxon>Pseudonocardiaceae</taxon>
        <taxon>Lentzea</taxon>
    </lineage>
</organism>
<dbReference type="EMBL" id="JAXAVV010000017">
    <property type="protein sequence ID" value="MDX8053814.1"/>
    <property type="molecule type" value="Genomic_DNA"/>
</dbReference>
<dbReference type="RefSeq" id="WP_319987613.1">
    <property type="nucleotide sequence ID" value="NZ_JAXAVV010000017.1"/>
</dbReference>
<proteinExistence type="predicted"/>
<accession>A0ABU4TZR5</accession>
<keyword evidence="2" id="KW-1185">Reference proteome</keyword>
<protein>
    <submittedName>
        <fullName evidence="1">Uncharacterized protein</fullName>
    </submittedName>
</protein>
<reference evidence="1 2" key="1">
    <citation type="submission" date="2023-11" db="EMBL/GenBank/DDBJ databases">
        <title>Lentzea sokolovensis, sp. nov., Lentzea kristufkii, sp. nov., and Lentzea miocenensis, sp. nov., rare actinobacteria from Sokolov Coal Basin, Miocene lacustrine sediment, Czech Republic.</title>
        <authorList>
            <person name="Lara A."/>
            <person name="Kotroba L."/>
            <person name="Nouioui I."/>
            <person name="Neumann-Schaal M."/>
            <person name="Mast Y."/>
            <person name="Chronakova A."/>
        </authorList>
    </citation>
    <scope>NUCLEOTIDE SEQUENCE [LARGE SCALE GENOMIC DNA]</scope>
    <source>
        <strain evidence="1 2">BCCO 10_0798</strain>
    </source>
</reference>